<keyword evidence="10" id="KW-0175">Coiled coil</keyword>
<evidence type="ECO:0000256" key="5">
    <source>
        <dbReference type="ARBA" id="ARBA00022516"/>
    </source>
</evidence>
<evidence type="ECO:0000256" key="6">
    <source>
        <dbReference type="ARBA" id="ARBA00022692"/>
    </source>
</evidence>
<dbReference type="GO" id="GO:0030148">
    <property type="term" value="P:sphingolipid biosynthetic process"/>
    <property type="evidence" value="ECO:0007669"/>
    <property type="project" value="TreeGrafter"/>
</dbReference>
<dbReference type="PANTHER" id="PTHR11035:SF35">
    <property type="entry name" value="VERY-LONG-CHAIN (3R)-3-HYDROXYACYL-COA DEHYDRATASE"/>
    <property type="match status" value="1"/>
</dbReference>
<dbReference type="OrthoDB" id="2157530at2759"/>
<keyword evidence="13 16" id="KW-0275">Fatty acid biosynthesis</keyword>
<evidence type="ECO:0000256" key="2">
    <source>
        <dbReference type="ARBA" id="ARBA00005194"/>
    </source>
</evidence>
<dbReference type="SUPFAM" id="SSF49764">
    <property type="entry name" value="HSP20-like chaperones"/>
    <property type="match status" value="1"/>
</dbReference>
<keyword evidence="11 16" id="KW-0443">Lipid metabolism</keyword>
<reference evidence="18 19" key="1">
    <citation type="submission" date="2020-11" db="EMBL/GenBank/DDBJ databases">
        <authorList>
            <person name="Wallbank WR R."/>
            <person name="Pardo Diaz C."/>
            <person name="Kozak K."/>
            <person name="Martin S."/>
            <person name="Jiggins C."/>
            <person name="Moest M."/>
            <person name="Warren A I."/>
            <person name="Generalovic N T."/>
            <person name="Byers J.R.P. K."/>
            <person name="Montejo-Kovacevich G."/>
            <person name="Yen C E."/>
        </authorList>
    </citation>
    <scope>NUCLEOTIDE SEQUENCE [LARGE SCALE GENOMIC DNA]</scope>
</reference>
<evidence type="ECO:0000256" key="12">
    <source>
        <dbReference type="ARBA" id="ARBA00023136"/>
    </source>
</evidence>
<keyword evidence="7 16" id="KW-0256">Endoplasmic reticulum</keyword>
<keyword evidence="5 16" id="KW-0444">Lipid biosynthesis</keyword>
<evidence type="ECO:0000259" key="17">
    <source>
        <dbReference type="PROSITE" id="PS51203"/>
    </source>
</evidence>
<evidence type="ECO:0000256" key="14">
    <source>
        <dbReference type="ARBA" id="ARBA00023239"/>
    </source>
</evidence>
<comment type="caution">
    <text evidence="16">Lacks conserved residue(s) required for the propagation of feature annotation.</text>
</comment>
<keyword evidence="14 16" id="KW-0456">Lyase</keyword>
<feature type="transmembrane region" description="Helical" evidence="16">
    <location>
        <begin position="289"/>
        <end position="311"/>
    </location>
</feature>
<evidence type="ECO:0000256" key="3">
    <source>
        <dbReference type="ARBA" id="ARBA00007811"/>
    </source>
</evidence>
<dbReference type="InterPro" id="IPR008978">
    <property type="entry name" value="HSP20-like_chaperone"/>
</dbReference>
<dbReference type="Pfam" id="PF04969">
    <property type="entry name" value="CS"/>
    <property type="match status" value="1"/>
</dbReference>
<dbReference type="EC" id="4.2.1.134" evidence="4 16"/>
<dbReference type="GO" id="GO:0102158">
    <property type="term" value="F:very-long-chain (3R)-3-hydroxyacyl-CoA dehydratase activity"/>
    <property type="evidence" value="ECO:0007669"/>
    <property type="project" value="UniProtKB-EC"/>
</dbReference>
<keyword evidence="8 16" id="KW-0276">Fatty acid metabolism</keyword>
<protein>
    <recommendedName>
        <fullName evidence="4 16">Very-long-chain (3R)-3-hydroxyacyl-CoA dehydratase</fullName>
        <ecNumber evidence="4 16">4.2.1.134</ecNumber>
    </recommendedName>
</protein>
<evidence type="ECO:0000256" key="1">
    <source>
        <dbReference type="ARBA" id="ARBA00004477"/>
    </source>
</evidence>
<feature type="domain" description="CS" evidence="17">
    <location>
        <begin position="12"/>
        <end position="102"/>
    </location>
</feature>
<evidence type="ECO:0000256" key="16">
    <source>
        <dbReference type="RuleBase" id="RU363109"/>
    </source>
</evidence>
<dbReference type="GO" id="GO:0005789">
    <property type="term" value="C:endoplasmic reticulum membrane"/>
    <property type="evidence" value="ECO:0007669"/>
    <property type="project" value="UniProtKB-SubCell"/>
</dbReference>
<dbReference type="FunCoup" id="A0A7R8V7Y6">
    <property type="interactions" value="767"/>
</dbReference>
<keyword evidence="9 16" id="KW-1133">Transmembrane helix</keyword>
<keyword evidence="6 16" id="KW-0812">Transmembrane</keyword>
<comment type="similarity">
    <text evidence="15">Belongs to the p23/wos2 family.</text>
</comment>
<feature type="transmembrane region" description="Helical" evidence="16">
    <location>
        <begin position="163"/>
        <end position="186"/>
    </location>
</feature>
<dbReference type="Gene3D" id="2.60.40.790">
    <property type="match status" value="1"/>
</dbReference>
<comment type="function">
    <text evidence="16">Catalyzes the third of the four reactions of the long-chain fatty acids elongation cycle. This endoplasmic reticulum-bound enzymatic process, allows the addition of two carbons to the chain of long- and very long-chain fatty acids/VLCFAs per cycle. This enzyme catalyzes the dehydration of the 3-hydroxyacyl-CoA intermediate into trans-2,3-enoyl-CoA, within each cycle of fatty acid elongation. Thereby, it participates to the production of VLCFAs of different chain lengths that are involved in multiple biological processes as precursors of membrane lipids and lipid mediators.</text>
</comment>
<dbReference type="PROSITE" id="PS51203">
    <property type="entry name" value="CS"/>
    <property type="match status" value="1"/>
</dbReference>
<evidence type="ECO:0000256" key="15">
    <source>
        <dbReference type="ARBA" id="ARBA00025733"/>
    </source>
</evidence>
<comment type="pathway">
    <text evidence="2 16">Lipid metabolism; fatty acid biosynthesis.</text>
</comment>
<evidence type="ECO:0000256" key="4">
    <source>
        <dbReference type="ARBA" id="ARBA00013122"/>
    </source>
</evidence>
<evidence type="ECO:0000256" key="8">
    <source>
        <dbReference type="ARBA" id="ARBA00022832"/>
    </source>
</evidence>
<keyword evidence="12 16" id="KW-0472">Membrane</keyword>
<dbReference type="Proteomes" id="UP000594454">
    <property type="component" value="Chromosome 7"/>
</dbReference>
<dbReference type="GO" id="GO:0042761">
    <property type="term" value="P:very long-chain fatty acid biosynthetic process"/>
    <property type="evidence" value="ECO:0007669"/>
    <property type="project" value="TreeGrafter"/>
</dbReference>
<dbReference type="Pfam" id="PF04387">
    <property type="entry name" value="PTPLA"/>
    <property type="match status" value="1"/>
</dbReference>
<evidence type="ECO:0000313" key="19">
    <source>
        <dbReference type="Proteomes" id="UP000594454"/>
    </source>
</evidence>
<evidence type="ECO:0000256" key="13">
    <source>
        <dbReference type="ARBA" id="ARBA00023160"/>
    </source>
</evidence>
<feature type="transmembrane region" description="Helical" evidence="16">
    <location>
        <begin position="256"/>
        <end position="277"/>
    </location>
</feature>
<comment type="similarity">
    <text evidence="3 16">Belongs to the very long-chain fatty acids dehydratase HACD family.</text>
</comment>
<dbReference type="FunFam" id="2.60.40.790:FF:000013">
    <property type="entry name" value="Very-long-chain (3R)-3-hydroxyacyl-CoA dehydratase"/>
    <property type="match status" value="1"/>
</dbReference>
<dbReference type="InterPro" id="IPR007482">
    <property type="entry name" value="Tyr_Pase-like_PTPLA"/>
</dbReference>
<evidence type="ECO:0000256" key="10">
    <source>
        <dbReference type="ARBA" id="ARBA00023054"/>
    </source>
</evidence>
<dbReference type="PANTHER" id="PTHR11035">
    <property type="entry name" value="VERY-LONG-CHAIN (3R)-3-HYDROXYACYL-COA DEHYDRATASE"/>
    <property type="match status" value="1"/>
</dbReference>
<dbReference type="InParanoid" id="A0A7R8V7Y6"/>
<dbReference type="CDD" id="cd06465">
    <property type="entry name" value="p23_hB-ind1_like"/>
    <property type="match status" value="1"/>
</dbReference>
<gene>
    <name evidence="18" type="ORF">HERILL_LOCUS16338</name>
</gene>
<dbReference type="EMBL" id="LR899015">
    <property type="protein sequence ID" value="CAD7094110.1"/>
    <property type="molecule type" value="Genomic_DNA"/>
</dbReference>
<evidence type="ECO:0000313" key="18">
    <source>
        <dbReference type="EMBL" id="CAD7094110.1"/>
    </source>
</evidence>
<dbReference type="GO" id="GO:0030497">
    <property type="term" value="P:fatty acid elongation"/>
    <property type="evidence" value="ECO:0007669"/>
    <property type="project" value="TreeGrafter"/>
</dbReference>
<evidence type="ECO:0000256" key="9">
    <source>
        <dbReference type="ARBA" id="ARBA00022989"/>
    </source>
</evidence>
<sequence length="383" mass="45306">MTGNNNMDGGEKLSPFVYWAQTKNQLMLKIDLKDVKQPDIEIRDGDLRFQATGIGARGSNNYKFKLNLYLPVDESSLSYKLLDSKIDLFIEKIEPNWWPRLTAQPQKPHWLKIDFDRWTTEDDLEDEQQNSARDIMQDYPGMYEQLQKEEYGYIKEQGKKVYLIFYNLAQFVGYLYVVVVMSILYYRDSYKALSATYETVGNAMKFCQLLQYLEVLHPMFGYTKGGVIVPFLQVTGRNFVLFAMIESESRMQTKPVVFYLFFIWSMIEVIRYPYYIVTLLKRNIPFLTWLRYTMWIPLYPMGILCEGIVLLRNIPYFHETQRFSIFLPNKWNFIFSMPAFIKAYIFLLILPGTYLVMTHMAKIRAKKLSTSASKKKPNKYHVK</sequence>
<keyword evidence="19" id="KW-1185">Reference proteome</keyword>
<dbReference type="UniPathway" id="UPA00094"/>
<proteinExistence type="inferred from homology"/>
<name>A0A7R8V7Y6_HERIL</name>
<comment type="catalytic activity">
    <reaction evidence="16">
        <text>a very-long-chain (3R)-3-hydroxyacyl-CoA = a very-long-chain (2E)-enoyl-CoA + H2O</text>
        <dbReference type="Rhea" id="RHEA:45812"/>
        <dbReference type="ChEBI" id="CHEBI:15377"/>
        <dbReference type="ChEBI" id="CHEBI:83728"/>
        <dbReference type="ChEBI" id="CHEBI:85440"/>
        <dbReference type="EC" id="4.2.1.134"/>
    </reaction>
</comment>
<accession>A0A7R8V7Y6</accession>
<evidence type="ECO:0000256" key="11">
    <source>
        <dbReference type="ARBA" id="ARBA00023098"/>
    </source>
</evidence>
<comment type="subcellular location">
    <subcellularLocation>
        <location evidence="1 16">Endoplasmic reticulum membrane</location>
        <topology evidence="1 16">Multi-pass membrane protein</topology>
    </subcellularLocation>
</comment>
<evidence type="ECO:0000256" key="7">
    <source>
        <dbReference type="ARBA" id="ARBA00022824"/>
    </source>
</evidence>
<organism evidence="18 19">
    <name type="scientific">Hermetia illucens</name>
    <name type="common">Black soldier fly</name>
    <dbReference type="NCBI Taxonomy" id="343691"/>
    <lineage>
        <taxon>Eukaryota</taxon>
        <taxon>Metazoa</taxon>
        <taxon>Ecdysozoa</taxon>
        <taxon>Arthropoda</taxon>
        <taxon>Hexapoda</taxon>
        <taxon>Insecta</taxon>
        <taxon>Pterygota</taxon>
        <taxon>Neoptera</taxon>
        <taxon>Endopterygota</taxon>
        <taxon>Diptera</taxon>
        <taxon>Brachycera</taxon>
        <taxon>Stratiomyomorpha</taxon>
        <taxon>Stratiomyidae</taxon>
        <taxon>Hermetiinae</taxon>
        <taxon>Hermetia</taxon>
    </lineage>
</organism>
<dbReference type="AlphaFoldDB" id="A0A7R8V7Y6"/>
<dbReference type="InterPro" id="IPR007052">
    <property type="entry name" value="CS_dom"/>
</dbReference>
<feature type="transmembrane region" description="Helical" evidence="16">
    <location>
        <begin position="331"/>
        <end position="357"/>
    </location>
</feature>
<dbReference type="OMA" id="SYLVMSH"/>